<sequence>KSIRHIHTPGYAVLILVSNTLYSFNEYAISTVLKNKDDNVQKVYTPYPWGLDMPYSWGLDTPYRQSGKTDSIIKLKHISGCLPASAFV</sequence>
<proteinExistence type="predicted"/>
<dbReference type="EMBL" id="BKCJ010467481">
    <property type="protein sequence ID" value="GFA67928.1"/>
    <property type="molecule type" value="Genomic_DNA"/>
</dbReference>
<comment type="caution">
    <text evidence="1">The sequence shown here is derived from an EMBL/GenBank/DDBJ whole genome shotgun (WGS) entry which is preliminary data.</text>
</comment>
<dbReference type="AlphaFoldDB" id="A0A699K2J5"/>
<feature type="non-terminal residue" evidence="1">
    <location>
        <position position="1"/>
    </location>
</feature>
<reference evidence="1" key="1">
    <citation type="journal article" date="2019" name="Sci. Rep.">
        <title>Draft genome of Tanacetum cinerariifolium, the natural source of mosquito coil.</title>
        <authorList>
            <person name="Yamashiro T."/>
            <person name="Shiraishi A."/>
            <person name="Satake H."/>
            <person name="Nakayama K."/>
        </authorList>
    </citation>
    <scope>NUCLEOTIDE SEQUENCE</scope>
</reference>
<evidence type="ECO:0000313" key="1">
    <source>
        <dbReference type="EMBL" id="GFA67928.1"/>
    </source>
</evidence>
<accession>A0A699K2J5</accession>
<protein>
    <submittedName>
        <fullName evidence="1">Uncharacterized protein</fullName>
    </submittedName>
</protein>
<gene>
    <name evidence="1" type="ORF">Tci_639900</name>
</gene>
<name>A0A699K2J5_TANCI</name>
<organism evidence="1">
    <name type="scientific">Tanacetum cinerariifolium</name>
    <name type="common">Dalmatian daisy</name>
    <name type="synonym">Chrysanthemum cinerariifolium</name>
    <dbReference type="NCBI Taxonomy" id="118510"/>
    <lineage>
        <taxon>Eukaryota</taxon>
        <taxon>Viridiplantae</taxon>
        <taxon>Streptophyta</taxon>
        <taxon>Embryophyta</taxon>
        <taxon>Tracheophyta</taxon>
        <taxon>Spermatophyta</taxon>
        <taxon>Magnoliopsida</taxon>
        <taxon>eudicotyledons</taxon>
        <taxon>Gunneridae</taxon>
        <taxon>Pentapetalae</taxon>
        <taxon>asterids</taxon>
        <taxon>campanulids</taxon>
        <taxon>Asterales</taxon>
        <taxon>Asteraceae</taxon>
        <taxon>Asteroideae</taxon>
        <taxon>Anthemideae</taxon>
        <taxon>Anthemidinae</taxon>
        <taxon>Tanacetum</taxon>
    </lineage>
</organism>